<feature type="compositionally biased region" description="Low complexity" evidence="1">
    <location>
        <begin position="55"/>
        <end position="83"/>
    </location>
</feature>
<feature type="region of interest" description="Disordered" evidence="1">
    <location>
        <begin position="19"/>
        <end position="84"/>
    </location>
</feature>
<dbReference type="EMBL" id="BMIO01000005">
    <property type="protein sequence ID" value="GGD43555.1"/>
    <property type="molecule type" value="Genomic_DNA"/>
</dbReference>
<feature type="compositionally biased region" description="Pro residues" evidence="1">
    <location>
        <begin position="33"/>
        <end position="45"/>
    </location>
</feature>
<reference evidence="2 3" key="1">
    <citation type="journal article" date="2014" name="Int. J. Syst. Evol. Microbiol.">
        <title>Complete genome sequence of Corynebacterium casei LMG S-19264T (=DSM 44701T), isolated from a smear-ripened cheese.</title>
        <authorList>
            <consortium name="US DOE Joint Genome Institute (JGI-PGF)"/>
            <person name="Walter F."/>
            <person name="Albersmeier A."/>
            <person name="Kalinowski J."/>
            <person name="Ruckert C."/>
        </authorList>
    </citation>
    <scope>NUCLEOTIDE SEQUENCE [LARGE SCALE GENOMIC DNA]</scope>
    <source>
        <strain evidence="2 3">CGMCC 1.15358</strain>
    </source>
</reference>
<sequence length="618" mass="65812">MFVAALLAAAPVVALSAQDGPESLLPPGFDDPAPAPTPAPAPRPTPTSTQGGGQSAPSVSQPVVQQVPDNSSATPTTASSSRADAARRLLERLPSLDELEDMDTDEIDEILGLKPTFDIPDAARRSTDVVGILAPSEGGMRENSLGNYKALFVRRILEGTKGALVSRWGHILARRALASRLAAPEGMEGVEFAALRAGLLNRMGEAPIARAVVQEVDSADYSPALIASAFDSYVSTGDFTGACPMVRLHGRAREDREWELLRGICSSFSGESSGMDRIEQQRRRSEGTQIDSLLAQKYAGSVGSTRRAVTLEWDDVDELTVWRYALATATGAEVPASLVDAGGATYQRLAAILPAVPLVQRARAADMAAGEGVLSSTALVDLYSQIYSDPEIDGEEASRASLLREAYVGEPEERLAAMRDIWGEKDLSKRFYTRLVMTAYAAARLPIDPAFEADAGLLIGAMMAAGLDANAVRWGSTVQTGSLGWGVLMVGSPALSETVSESAVRTFMDEDESTSQRRSQFLVASLAGLGRMAPDKSNELSGVLGFDLGRETRWTRAIDLAASRKNQVLVTYLMALGMQGDSWSQMTPVHLYHIVKALNEVGLGAEARMIAAEAVTRA</sequence>
<organism evidence="2 3">
    <name type="scientific">Croceicoccus pelagius</name>
    <dbReference type="NCBI Taxonomy" id="1703341"/>
    <lineage>
        <taxon>Bacteria</taxon>
        <taxon>Pseudomonadati</taxon>
        <taxon>Pseudomonadota</taxon>
        <taxon>Alphaproteobacteria</taxon>
        <taxon>Sphingomonadales</taxon>
        <taxon>Erythrobacteraceae</taxon>
        <taxon>Croceicoccus</taxon>
    </lineage>
</organism>
<dbReference type="Proteomes" id="UP000598997">
    <property type="component" value="Unassembled WGS sequence"/>
</dbReference>
<evidence type="ECO:0000313" key="2">
    <source>
        <dbReference type="EMBL" id="GGD43555.1"/>
    </source>
</evidence>
<accession>A0A916YFZ3</accession>
<proteinExistence type="predicted"/>
<gene>
    <name evidence="2" type="ORF">GCM10010989_17080</name>
</gene>
<keyword evidence="3" id="KW-1185">Reference proteome</keyword>
<comment type="caution">
    <text evidence="2">The sequence shown here is derived from an EMBL/GenBank/DDBJ whole genome shotgun (WGS) entry which is preliminary data.</text>
</comment>
<name>A0A916YFZ3_9SPHN</name>
<dbReference type="OrthoDB" id="7388088at2"/>
<evidence type="ECO:0000256" key="1">
    <source>
        <dbReference type="SAM" id="MobiDB-lite"/>
    </source>
</evidence>
<dbReference type="RefSeq" id="WP_066760756.1">
    <property type="nucleotide sequence ID" value="NZ_LYWY01000006.1"/>
</dbReference>
<dbReference type="AlphaFoldDB" id="A0A916YFZ3"/>
<evidence type="ECO:0000313" key="3">
    <source>
        <dbReference type="Proteomes" id="UP000598997"/>
    </source>
</evidence>
<protein>
    <submittedName>
        <fullName evidence="2">Uncharacterized protein</fullName>
    </submittedName>
</protein>